<name>A0A9J6ZAT2_9BACL</name>
<evidence type="ECO:0000256" key="2">
    <source>
        <dbReference type="HAMAP-Rule" id="MF_01867"/>
    </source>
</evidence>
<dbReference type="InterPro" id="IPR055399">
    <property type="entry name" value="CC_BshC"/>
</dbReference>
<dbReference type="KEGG" id="plig:NAG76_15170"/>
<reference evidence="5" key="1">
    <citation type="submission" date="2022-05" db="EMBL/GenBank/DDBJ databases">
        <title>Novel bacterial taxa in a minimal lignocellulolytic consortium and its capacity to transform plastics disclosed by genome-resolved metagenomics.</title>
        <authorList>
            <person name="Rodriguez C.A.D."/>
            <person name="Diaz-Garcia L."/>
            <person name="Herrera K."/>
            <person name="Tarazona N.A."/>
            <person name="Sproer C."/>
            <person name="Overmann J."/>
            <person name="Jimenez D.J."/>
        </authorList>
    </citation>
    <scope>NUCLEOTIDE SEQUENCE</scope>
    <source>
        <strain evidence="5">MAG5</strain>
    </source>
</reference>
<dbReference type="EMBL" id="CP097899">
    <property type="protein sequence ID" value="URN93171.1"/>
    <property type="molecule type" value="Genomic_DNA"/>
</dbReference>
<dbReference type="InterPro" id="IPR011199">
    <property type="entry name" value="Bacillithiol_biosynth_BshC"/>
</dbReference>
<sequence>MVDLHKYELPIAQALSADYIEGKQQVVETLYGYYAGNQEDWAKRSSRLTQLQHTRVESESLASVLKAYNERLSAGEETIANITHIAQGAKVVIGGQQAGIWTGPLLVVHKAVSVIQAALSASEQLKEKVVPVFWIAGEDHDWDEVNHTYLISSEQQLKKLSINRDASLRTSVSRTTISTEQWQETLEELSQQLPGSEFKEQLIQELVAMGEKSTSLSDFFGNMLSALFAKYGLVLIDSDDPKVREIERNMFARLLKHNDELEHAYLQTAQAVRDLGYSLQADVTANSANLFLFVEESHDDRVLLYKENGEFRDRKKQYHWSMQQLEDLLQNKPQSFSNNVLTRPLMQDYLFPVLATVLGPGEISYWGLTKQAFEVLGMEMPIIVPRMSYTLVEGIIAKNMAKYELSFADVMDHFQERKQQWLHDQDELHVADQFKHVREQFTAMYAPLIELAGSIQSGLSKLGDTNMNKIIEQMSYMEAKTVDAQQKQFEAAIRQLDRIELSLKPGGKPQERVLSMISYWNRYDKAWLDAIFAVTYCRTGGHEIVYL</sequence>
<keyword evidence="1 2" id="KW-0436">Ligase</keyword>
<dbReference type="EC" id="6.-.-.-" evidence="2"/>
<evidence type="ECO:0000313" key="5">
    <source>
        <dbReference type="EMBL" id="URN93171.1"/>
    </source>
</evidence>
<comment type="similarity">
    <text evidence="2">Belongs to the BshC family.</text>
</comment>
<dbReference type="Pfam" id="PF10079">
    <property type="entry name" value="Rossmann-like_BshC"/>
    <property type="match status" value="1"/>
</dbReference>
<accession>A0A9J6ZAT2</accession>
<feature type="domain" description="Bacillithiol biosynthesis BshC N-terminal Rossmann-like" evidence="3">
    <location>
        <begin position="5"/>
        <end position="387"/>
    </location>
</feature>
<dbReference type="InterPro" id="IPR055398">
    <property type="entry name" value="Rossmann-like_BshC"/>
</dbReference>
<feature type="domain" description="Bacillithiol biosynthesis BshC C-terminal coiled-coil" evidence="4">
    <location>
        <begin position="390"/>
        <end position="547"/>
    </location>
</feature>
<dbReference type="Proteomes" id="UP001056756">
    <property type="component" value="Chromosome"/>
</dbReference>
<dbReference type="Pfam" id="PF24850">
    <property type="entry name" value="CC_BshC"/>
    <property type="match status" value="1"/>
</dbReference>
<dbReference type="HAMAP" id="MF_01867">
    <property type="entry name" value="BshC"/>
    <property type="match status" value="1"/>
</dbReference>
<proteinExistence type="inferred from homology"/>
<dbReference type="AlphaFoldDB" id="A0A9J6ZAT2"/>
<evidence type="ECO:0000256" key="1">
    <source>
        <dbReference type="ARBA" id="ARBA00022598"/>
    </source>
</evidence>
<gene>
    <name evidence="2 5" type="primary">bshC</name>
    <name evidence="5" type="ORF">NAG76_15170</name>
</gene>
<dbReference type="PIRSF" id="PIRSF012535">
    <property type="entry name" value="UCP012535"/>
    <property type="match status" value="1"/>
</dbReference>
<dbReference type="NCBIfam" id="TIGR03998">
    <property type="entry name" value="thiol_BshC"/>
    <property type="match status" value="1"/>
</dbReference>
<protein>
    <recommendedName>
        <fullName evidence="2">Putative cysteine ligase BshC</fullName>
        <ecNumber evidence="2">6.-.-.-</ecNumber>
    </recommendedName>
</protein>
<comment type="function">
    <text evidence="2">Involved in bacillithiol (BSH) biosynthesis. May catalyze the last step of the pathway, the addition of cysteine to glucosamine malate (GlcN-Mal) to generate BSH.</text>
</comment>
<evidence type="ECO:0000313" key="6">
    <source>
        <dbReference type="Proteomes" id="UP001056756"/>
    </source>
</evidence>
<dbReference type="GO" id="GO:0016874">
    <property type="term" value="F:ligase activity"/>
    <property type="evidence" value="ECO:0007669"/>
    <property type="project" value="UniProtKB-UniRule"/>
</dbReference>
<evidence type="ECO:0000259" key="3">
    <source>
        <dbReference type="Pfam" id="PF10079"/>
    </source>
</evidence>
<evidence type="ECO:0000259" key="4">
    <source>
        <dbReference type="Pfam" id="PF24850"/>
    </source>
</evidence>
<organism evidence="5 6">
    <name type="scientific">Candidatus Pristimantibacillus lignocellulolyticus</name>
    <dbReference type="NCBI Taxonomy" id="2994561"/>
    <lineage>
        <taxon>Bacteria</taxon>
        <taxon>Bacillati</taxon>
        <taxon>Bacillota</taxon>
        <taxon>Bacilli</taxon>
        <taxon>Bacillales</taxon>
        <taxon>Paenibacillaceae</taxon>
        <taxon>Candidatus Pristimantibacillus</taxon>
    </lineage>
</organism>